<feature type="transmembrane region" description="Helical" evidence="10">
    <location>
        <begin position="212"/>
        <end position="233"/>
    </location>
</feature>
<dbReference type="InterPro" id="IPR017452">
    <property type="entry name" value="GPCR_Rhodpsn_7TM"/>
</dbReference>
<feature type="transmembrane region" description="Helical" evidence="10">
    <location>
        <begin position="20"/>
        <end position="43"/>
    </location>
</feature>
<dbReference type="PRINTS" id="PR00237">
    <property type="entry name" value="GPCRRHODOPSN"/>
</dbReference>
<keyword evidence="2" id="KW-1003">Cell membrane</keyword>
<keyword evidence="7 9" id="KW-0675">Receptor</keyword>
<evidence type="ECO:0000256" key="1">
    <source>
        <dbReference type="ARBA" id="ARBA00004651"/>
    </source>
</evidence>
<dbReference type="SUPFAM" id="SSF81321">
    <property type="entry name" value="Family A G protein-coupled receptor-like"/>
    <property type="match status" value="1"/>
</dbReference>
<dbReference type="CDD" id="cd00637">
    <property type="entry name" value="7tm_classA_rhodopsin-like"/>
    <property type="match status" value="1"/>
</dbReference>
<dbReference type="Pfam" id="PF00001">
    <property type="entry name" value="7tm_1"/>
    <property type="match status" value="1"/>
</dbReference>
<dbReference type="KEGG" id="aqu:105313803"/>
<dbReference type="Gene3D" id="1.20.1070.10">
    <property type="entry name" value="Rhodopsin 7-helix transmembrane proteins"/>
    <property type="match status" value="1"/>
</dbReference>
<comment type="similarity">
    <text evidence="9">Belongs to the G-protein coupled receptor 1 family.</text>
</comment>
<reference evidence="12" key="2">
    <citation type="submission" date="2024-06" db="UniProtKB">
        <authorList>
            <consortium name="EnsemblMetazoa"/>
        </authorList>
    </citation>
    <scope>IDENTIFICATION</scope>
</reference>
<evidence type="ECO:0000313" key="13">
    <source>
        <dbReference type="Proteomes" id="UP000007879"/>
    </source>
</evidence>
<reference evidence="13" key="1">
    <citation type="journal article" date="2010" name="Nature">
        <title>The Amphimedon queenslandica genome and the evolution of animal complexity.</title>
        <authorList>
            <person name="Srivastava M."/>
            <person name="Simakov O."/>
            <person name="Chapman J."/>
            <person name="Fahey B."/>
            <person name="Gauthier M.E."/>
            <person name="Mitros T."/>
            <person name="Richards G.S."/>
            <person name="Conaco C."/>
            <person name="Dacre M."/>
            <person name="Hellsten U."/>
            <person name="Larroux C."/>
            <person name="Putnam N.H."/>
            <person name="Stanke M."/>
            <person name="Adamska M."/>
            <person name="Darling A."/>
            <person name="Degnan S.M."/>
            <person name="Oakley T.H."/>
            <person name="Plachetzki D.C."/>
            <person name="Zhai Y."/>
            <person name="Adamski M."/>
            <person name="Calcino A."/>
            <person name="Cummins S.F."/>
            <person name="Goodstein D.M."/>
            <person name="Harris C."/>
            <person name="Jackson D.J."/>
            <person name="Leys S.P."/>
            <person name="Shu S."/>
            <person name="Woodcroft B.J."/>
            <person name="Vervoort M."/>
            <person name="Kosik K.S."/>
            <person name="Manning G."/>
            <person name="Degnan B.M."/>
            <person name="Rokhsar D.S."/>
        </authorList>
    </citation>
    <scope>NUCLEOTIDE SEQUENCE [LARGE SCALE GENOMIC DNA]</scope>
</reference>
<dbReference type="InterPro" id="IPR000276">
    <property type="entry name" value="GPCR_Rhodpsn"/>
</dbReference>
<evidence type="ECO:0000256" key="3">
    <source>
        <dbReference type="ARBA" id="ARBA00022692"/>
    </source>
</evidence>
<feature type="transmembrane region" description="Helical" evidence="10">
    <location>
        <begin position="184"/>
        <end position="205"/>
    </location>
</feature>
<dbReference type="GO" id="GO:0004930">
    <property type="term" value="F:G protein-coupled receptor activity"/>
    <property type="evidence" value="ECO:0007669"/>
    <property type="project" value="UniProtKB-KW"/>
</dbReference>
<sequence>MEDQNNNFTLGADINGPLLAAVISIEMIGGLIANSFVLILTICHIKTWKQPSTIFLTNMLISNLLIVLFVMPFAILTCSSGQWLLGKTVSEKEATCKANAYTNMSIYIIATLSLVLLSFDRYFFIVKSFAYQKHMTSNKAVIIIIISWILGPALCTPPLYGLGTTEFSNSFGICIPTFNKEPGLAIYILAMTLTFIAVALIGPFLPLPQQLYAATCVLIFMITILIPLAQVYFRCEIFFLWLF</sequence>
<evidence type="ECO:0000256" key="8">
    <source>
        <dbReference type="ARBA" id="ARBA00023224"/>
    </source>
</evidence>
<feature type="transmembrane region" description="Helical" evidence="10">
    <location>
        <begin position="64"/>
        <end position="85"/>
    </location>
</feature>
<dbReference type="RefSeq" id="XP_011405827.1">
    <property type="nucleotide sequence ID" value="XM_011407525.2"/>
</dbReference>
<keyword evidence="5 9" id="KW-0297">G-protein coupled receptor</keyword>
<comment type="subcellular location">
    <subcellularLocation>
        <location evidence="1">Cell membrane</location>
        <topology evidence="1">Multi-pass membrane protein</topology>
    </subcellularLocation>
</comment>
<dbReference type="PROSITE" id="PS50262">
    <property type="entry name" value="G_PROTEIN_RECEP_F1_2"/>
    <property type="match status" value="1"/>
</dbReference>
<evidence type="ECO:0000256" key="10">
    <source>
        <dbReference type="SAM" id="Phobius"/>
    </source>
</evidence>
<organism evidence="12 13">
    <name type="scientific">Amphimedon queenslandica</name>
    <name type="common">Sponge</name>
    <dbReference type="NCBI Taxonomy" id="400682"/>
    <lineage>
        <taxon>Eukaryota</taxon>
        <taxon>Metazoa</taxon>
        <taxon>Porifera</taxon>
        <taxon>Demospongiae</taxon>
        <taxon>Heteroscleromorpha</taxon>
        <taxon>Haplosclerida</taxon>
        <taxon>Niphatidae</taxon>
        <taxon>Amphimedon</taxon>
    </lineage>
</organism>
<evidence type="ECO:0000256" key="4">
    <source>
        <dbReference type="ARBA" id="ARBA00022989"/>
    </source>
</evidence>
<keyword evidence="8 9" id="KW-0807">Transducer</keyword>
<feature type="domain" description="G-protein coupled receptors family 1 profile" evidence="11">
    <location>
        <begin position="33"/>
        <end position="243"/>
    </location>
</feature>
<evidence type="ECO:0000256" key="2">
    <source>
        <dbReference type="ARBA" id="ARBA00022475"/>
    </source>
</evidence>
<evidence type="ECO:0000256" key="7">
    <source>
        <dbReference type="ARBA" id="ARBA00023170"/>
    </source>
</evidence>
<evidence type="ECO:0000259" key="11">
    <source>
        <dbReference type="PROSITE" id="PS50262"/>
    </source>
</evidence>
<evidence type="ECO:0000256" key="6">
    <source>
        <dbReference type="ARBA" id="ARBA00023136"/>
    </source>
</evidence>
<feature type="transmembrane region" description="Helical" evidence="10">
    <location>
        <begin position="140"/>
        <end position="160"/>
    </location>
</feature>
<keyword evidence="6 10" id="KW-0472">Membrane</keyword>
<evidence type="ECO:0000313" key="12">
    <source>
        <dbReference type="EnsemblMetazoa" id="XP_011405827.1"/>
    </source>
</evidence>
<feature type="transmembrane region" description="Helical" evidence="10">
    <location>
        <begin position="100"/>
        <end position="119"/>
    </location>
</feature>
<dbReference type="PROSITE" id="PS00237">
    <property type="entry name" value="G_PROTEIN_RECEP_F1_1"/>
    <property type="match status" value="1"/>
</dbReference>
<protein>
    <recommendedName>
        <fullName evidence="11">G-protein coupled receptors family 1 profile domain-containing protein</fullName>
    </recommendedName>
</protein>
<evidence type="ECO:0000256" key="5">
    <source>
        <dbReference type="ARBA" id="ARBA00023040"/>
    </source>
</evidence>
<dbReference type="PANTHER" id="PTHR22752">
    <property type="entry name" value="G PROTEIN-COUPLED RECEPTOR"/>
    <property type="match status" value="1"/>
</dbReference>
<dbReference type="EnsemblMetazoa" id="XM_011407525.2">
    <property type="protein sequence ID" value="XP_011405827.1"/>
    <property type="gene ID" value="LOC105313803"/>
</dbReference>
<evidence type="ECO:0000256" key="9">
    <source>
        <dbReference type="RuleBase" id="RU000688"/>
    </source>
</evidence>
<proteinExistence type="inferred from homology"/>
<dbReference type="Proteomes" id="UP000007879">
    <property type="component" value="Unassembled WGS sequence"/>
</dbReference>
<accession>A0AAN0INU4</accession>
<dbReference type="GO" id="GO:0005886">
    <property type="term" value="C:plasma membrane"/>
    <property type="evidence" value="ECO:0007669"/>
    <property type="project" value="UniProtKB-SubCell"/>
</dbReference>
<keyword evidence="3 9" id="KW-0812">Transmembrane</keyword>
<name>A0AAN0INU4_AMPQE</name>
<keyword evidence="4 10" id="KW-1133">Transmembrane helix</keyword>
<dbReference type="AlphaFoldDB" id="A0AAN0INU4"/>
<keyword evidence="13" id="KW-1185">Reference proteome</keyword>
<dbReference type="GeneID" id="105313803"/>